<gene>
    <name evidence="3" type="ORF">INT45_003926</name>
</gene>
<feature type="region of interest" description="Disordered" evidence="1">
    <location>
        <begin position="137"/>
        <end position="162"/>
    </location>
</feature>
<dbReference type="Pfam" id="PF11223">
    <property type="entry name" value="DUF3020"/>
    <property type="match status" value="1"/>
</dbReference>
<evidence type="ECO:0000313" key="4">
    <source>
        <dbReference type="Proteomes" id="UP000646827"/>
    </source>
</evidence>
<evidence type="ECO:0000313" key="3">
    <source>
        <dbReference type="EMBL" id="KAG2219035.1"/>
    </source>
</evidence>
<name>A0A8H7VFX0_9FUNG</name>
<feature type="region of interest" description="Disordered" evidence="1">
    <location>
        <begin position="94"/>
        <end position="123"/>
    </location>
</feature>
<feature type="region of interest" description="Disordered" evidence="1">
    <location>
        <begin position="184"/>
        <end position="252"/>
    </location>
</feature>
<feature type="compositionally biased region" description="Low complexity" evidence="1">
    <location>
        <begin position="208"/>
        <end position="223"/>
    </location>
</feature>
<accession>A0A8H7VFX0</accession>
<organism evidence="3 4">
    <name type="scientific">Circinella minor</name>
    <dbReference type="NCBI Taxonomy" id="1195481"/>
    <lineage>
        <taxon>Eukaryota</taxon>
        <taxon>Fungi</taxon>
        <taxon>Fungi incertae sedis</taxon>
        <taxon>Mucoromycota</taxon>
        <taxon>Mucoromycotina</taxon>
        <taxon>Mucoromycetes</taxon>
        <taxon>Mucorales</taxon>
        <taxon>Lichtheimiaceae</taxon>
        <taxon>Circinella</taxon>
    </lineage>
</organism>
<feature type="region of interest" description="Disordered" evidence="1">
    <location>
        <begin position="268"/>
        <end position="318"/>
    </location>
</feature>
<feature type="compositionally biased region" description="Low complexity" evidence="1">
    <location>
        <begin position="184"/>
        <end position="200"/>
    </location>
</feature>
<proteinExistence type="predicted"/>
<dbReference type="Proteomes" id="UP000646827">
    <property type="component" value="Unassembled WGS sequence"/>
</dbReference>
<dbReference type="InterPro" id="IPR021386">
    <property type="entry name" value="SPP41_DUF3020"/>
</dbReference>
<dbReference type="OrthoDB" id="5595797at2759"/>
<evidence type="ECO:0000259" key="2">
    <source>
        <dbReference type="Pfam" id="PF11223"/>
    </source>
</evidence>
<sequence length="358" mass="41066">MENPNIHNIPYIRSRDQKRWKGHAKKVVSKEETTERMRKWRAENREKNRQNDLRCRVYRLARQKFGEHDSPEKQQFVRDEITRRLGRRLMMEQQKMDKQHHHHHLHQESSPSPSPSPQQDQHMFPRRGRRLVHVRQLHQEDEDAVVPRTPTNKTSKDDLIELPFYSGSQRKIELPSIDVRRSSFHSSASSSPALPHLSPSWRNERRTSSSSVSTLSSFSSDHVSAFKQPSSPLTEDDNESHSSSGSSSSTDYLALPPMHALLSYAPSPYHASSPSSQTPVTATLPSTPSSPTSVTSSTISSNNNNNNNSDSRNEHHLHHHRNADIEPIRYVEQARILDEFVGVVLNYAGHRQCREHSS</sequence>
<keyword evidence="4" id="KW-1185">Reference proteome</keyword>
<dbReference type="AlphaFoldDB" id="A0A8H7VFX0"/>
<reference evidence="3 4" key="1">
    <citation type="submission" date="2020-12" db="EMBL/GenBank/DDBJ databases">
        <title>Metabolic potential, ecology and presence of endohyphal bacteria is reflected in genomic diversity of Mucoromycotina.</title>
        <authorList>
            <person name="Muszewska A."/>
            <person name="Okrasinska A."/>
            <person name="Steczkiewicz K."/>
            <person name="Drgas O."/>
            <person name="Orlowska M."/>
            <person name="Perlinska-Lenart U."/>
            <person name="Aleksandrzak-Piekarczyk T."/>
            <person name="Szatraj K."/>
            <person name="Zielenkiewicz U."/>
            <person name="Pilsyk S."/>
            <person name="Malc E."/>
            <person name="Mieczkowski P."/>
            <person name="Kruszewska J.S."/>
            <person name="Biernat P."/>
            <person name="Pawlowska J."/>
        </authorList>
    </citation>
    <scope>NUCLEOTIDE SEQUENCE [LARGE SCALE GENOMIC DNA]</scope>
    <source>
        <strain evidence="3 4">CBS 142.35</strain>
    </source>
</reference>
<protein>
    <recommendedName>
        <fullName evidence="2">DUF3020 domain-containing protein</fullName>
    </recommendedName>
</protein>
<dbReference type="EMBL" id="JAEPRB010000198">
    <property type="protein sequence ID" value="KAG2219035.1"/>
    <property type="molecule type" value="Genomic_DNA"/>
</dbReference>
<comment type="caution">
    <text evidence="3">The sequence shown here is derived from an EMBL/GenBank/DDBJ whole genome shotgun (WGS) entry which is preliminary data.</text>
</comment>
<feature type="domain" description="DUF3020" evidence="2">
    <location>
        <begin position="35"/>
        <end position="80"/>
    </location>
</feature>
<feature type="compositionally biased region" description="Basic and acidic residues" evidence="1">
    <location>
        <begin position="28"/>
        <end position="48"/>
    </location>
</feature>
<feature type="compositionally biased region" description="Low complexity" evidence="1">
    <location>
        <begin position="268"/>
        <end position="310"/>
    </location>
</feature>
<feature type="region of interest" description="Disordered" evidence="1">
    <location>
        <begin position="1"/>
        <end position="48"/>
    </location>
</feature>
<evidence type="ECO:0000256" key="1">
    <source>
        <dbReference type="SAM" id="MobiDB-lite"/>
    </source>
</evidence>